<proteinExistence type="predicted"/>
<dbReference type="InterPro" id="IPR050266">
    <property type="entry name" value="AB_hydrolase_sf"/>
</dbReference>
<dbReference type="PRINTS" id="PR00412">
    <property type="entry name" value="EPOXHYDRLASE"/>
</dbReference>
<comment type="caution">
    <text evidence="2">The sequence shown here is derived from an EMBL/GenBank/DDBJ whole genome shotgun (WGS) entry which is preliminary data.</text>
</comment>
<reference evidence="2 3" key="1">
    <citation type="submission" date="2019-06" db="EMBL/GenBank/DDBJ databases">
        <title>Wine fermentation using esterase from Monascus purpureus.</title>
        <authorList>
            <person name="Geng C."/>
            <person name="Zhang Y."/>
        </authorList>
    </citation>
    <scope>NUCLEOTIDE SEQUENCE [LARGE SCALE GENOMIC DNA]</scope>
    <source>
        <strain evidence="2">HQ1</strain>
    </source>
</reference>
<dbReference type="Proteomes" id="UP000319663">
    <property type="component" value="Unassembled WGS sequence"/>
</dbReference>
<dbReference type="PANTHER" id="PTHR43798:SF33">
    <property type="entry name" value="HYDROLASE, PUTATIVE (AFU_ORTHOLOGUE AFUA_2G14860)-RELATED"/>
    <property type="match status" value="1"/>
</dbReference>
<dbReference type="Pfam" id="PF00561">
    <property type="entry name" value="Abhydrolase_1"/>
    <property type="match status" value="1"/>
</dbReference>
<feature type="domain" description="AB hydrolase-1" evidence="1">
    <location>
        <begin position="94"/>
        <end position="178"/>
    </location>
</feature>
<sequence length="398" mass="44906">MNFVNLFSESGWNMLIRTAQFHRNRQSDQAQAQFDGKYEFPENVLFRVKRGGHEWMDDMPWTDNTEEFKVCGATVRFVHLKPAIDGGSGEVKKSILFLHGNPTWSQIWRRILPSLVRQGHEVYALDWLGHGRSDKIMQRSAISFELHMRTLMAFFEHTGLKNAIVVAHDWGGCIALCTIPYMSASTCDGILLLDSFFPLFLEEVGVSTLLLSLLWIFSTGTIDKHLSGLTITRITSPHESLLDVQGCNAPYWALPPGTKSSVYAFSRLSPLTPRYSFKFIRETGLWNLLVGFLGPDNFNDLMAQVRMTTKSEEGRLFWKGRRPDKLNQGTEGGFKVAVVFGGKDPTSSDCGSVLTSTINKTYMVDWAPDGWCIKGSGRYPMEDMPEETIHLIQRFAAG</sequence>
<evidence type="ECO:0000313" key="2">
    <source>
        <dbReference type="EMBL" id="TQB75027.1"/>
    </source>
</evidence>
<dbReference type="InterPro" id="IPR000639">
    <property type="entry name" value="Epox_hydrolase-like"/>
</dbReference>
<dbReference type="PANTHER" id="PTHR43798">
    <property type="entry name" value="MONOACYLGLYCEROL LIPASE"/>
    <property type="match status" value="1"/>
</dbReference>
<dbReference type="EMBL" id="VIFY01000024">
    <property type="protein sequence ID" value="TQB75027.1"/>
    <property type="molecule type" value="Genomic_DNA"/>
</dbReference>
<dbReference type="GO" id="GO:0016020">
    <property type="term" value="C:membrane"/>
    <property type="evidence" value="ECO:0007669"/>
    <property type="project" value="TreeGrafter"/>
</dbReference>
<accession>A0A507QYK1</accession>
<protein>
    <recommendedName>
        <fullName evidence="1">AB hydrolase-1 domain-containing protein</fullName>
    </recommendedName>
</protein>
<dbReference type="Gene3D" id="3.40.50.1820">
    <property type="entry name" value="alpha/beta hydrolase"/>
    <property type="match status" value="1"/>
</dbReference>
<dbReference type="AlphaFoldDB" id="A0A507QYK1"/>
<evidence type="ECO:0000259" key="1">
    <source>
        <dbReference type="Pfam" id="PF00561"/>
    </source>
</evidence>
<evidence type="ECO:0000313" key="3">
    <source>
        <dbReference type="Proteomes" id="UP000319663"/>
    </source>
</evidence>
<gene>
    <name evidence="2" type="ORF">MPDQ_003823</name>
</gene>
<dbReference type="SUPFAM" id="SSF53474">
    <property type="entry name" value="alpha/beta-Hydrolases"/>
    <property type="match status" value="1"/>
</dbReference>
<dbReference type="STRING" id="5098.A0A507QYK1"/>
<dbReference type="InterPro" id="IPR029058">
    <property type="entry name" value="AB_hydrolase_fold"/>
</dbReference>
<dbReference type="InterPro" id="IPR000073">
    <property type="entry name" value="AB_hydrolase_1"/>
</dbReference>
<dbReference type="GO" id="GO:0003824">
    <property type="term" value="F:catalytic activity"/>
    <property type="evidence" value="ECO:0007669"/>
    <property type="project" value="InterPro"/>
</dbReference>
<name>A0A507QYK1_MONPU</name>
<keyword evidence="3" id="KW-1185">Reference proteome</keyword>
<organism evidence="2 3">
    <name type="scientific">Monascus purpureus</name>
    <name type="common">Red mold</name>
    <name type="synonym">Monascus anka</name>
    <dbReference type="NCBI Taxonomy" id="5098"/>
    <lineage>
        <taxon>Eukaryota</taxon>
        <taxon>Fungi</taxon>
        <taxon>Dikarya</taxon>
        <taxon>Ascomycota</taxon>
        <taxon>Pezizomycotina</taxon>
        <taxon>Eurotiomycetes</taxon>
        <taxon>Eurotiomycetidae</taxon>
        <taxon>Eurotiales</taxon>
        <taxon>Aspergillaceae</taxon>
        <taxon>Monascus</taxon>
    </lineage>
</organism>